<proteinExistence type="inferred from homology"/>
<dbReference type="PANTHER" id="PTHR11802:SF472">
    <property type="entry name" value="SERINE CARBOXYPEPTIDASE CPVL-RELATED"/>
    <property type="match status" value="1"/>
</dbReference>
<evidence type="ECO:0000256" key="4">
    <source>
        <dbReference type="ARBA" id="ARBA00022729"/>
    </source>
</evidence>
<evidence type="ECO:0000313" key="8">
    <source>
        <dbReference type="EMBL" id="KAG8227812.1"/>
    </source>
</evidence>
<evidence type="ECO:0000256" key="2">
    <source>
        <dbReference type="ARBA" id="ARBA00022645"/>
    </source>
</evidence>
<dbReference type="EC" id="3.4.16.-" evidence="7"/>
<dbReference type="GO" id="GO:0006508">
    <property type="term" value="P:proteolysis"/>
    <property type="evidence" value="ECO:0007669"/>
    <property type="project" value="UniProtKB-KW"/>
</dbReference>
<dbReference type="AlphaFoldDB" id="A0A8K0NZU4"/>
<evidence type="ECO:0000313" key="9">
    <source>
        <dbReference type="Proteomes" id="UP000792457"/>
    </source>
</evidence>
<reference evidence="8" key="2">
    <citation type="submission" date="2017-10" db="EMBL/GenBank/DDBJ databases">
        <title>Ladona fulva Genome sequencing and assembly.</title>
        <authorList>
            <person name="Murali S."/>
            <person name="Richards S."/>
            <person name="Bandaranaike D."/>
            <person name="Bellair M."/>
            <person name="Blankenburg K."/>
            <person name="Chao H."/>
            <person name="Dinh H."/>
            <person name="Doddapaneni H."/>
            <person name="Dugan-Rocha S."/>
            <person name="Elkadiri S."/>
            <person name="Gnanaolivu R."/>
            <person name="Hernandez B."/>
            <person name="Skinner E."/>
            <person name="Javaid M."/>
            <person name="Lee S."/>
            <person name="Li M."/>
            <person name="Ming W."/>
            <person name="Munidasa M."/>
            <person name="Muniz J."/>
            <person name="Nguyen L."/>
            <person name="Hughes D."/>
            <person name="Osuji N."/>
            <person name="Pu L.-L."/>
            <person name="Puazo M."/>
            <person name="Qu C."/>
            <person name="Quiroz J."/>
            <person name="Raj R."/>
            <person name="Weissenberger G."/>
            <person name="Xin Y."/>
            <person name="Zou X."/>
            <person name="Han Y."/>
            <person name="Worley K."/>
            <person name="Muzny D."/>
            <person name="Gibbs R."/>
        </authorList>
    </citation>
    <scope>NUCLEOTIDE SEQUENCE</scope>
    <source>
        <strain evidence="8">Sampled in the wild</strain>
    </source>
</reference>
<dbReference type="Proteomes" id="UP000792457">
    <property type="component" value="Unassembled WGS sequence"/>
</dbReference>
<dbReference type="PANTHER" id="PTHR11802">
    <property type="entry name" value="SERINE PROTEASE FAMILY S10 SERINE CARBOXYPEPTIDASE"/>
    <property type="match status" value="1"/>
</dbReference>
<sequence length="472" mass="53596">MLRFYRSLLCTFCVIGCCEVLGFINVYPKLTQLPVPQDSGEPLFLSPLIEDGKIDEARKLATVNTLNCSEKVTSYSGYITVNKEFNANLFFWFFPAKYDYEKAPVVLWLQGGPGATSLFGLFTENGPFFISKKLYLKSRKYSWSNTHSVLYIDNPVGTGYSFTDDDRGYSRNETSVGENLYSCLLQFFKMFPEIQRNEFFVTGESYAGKYVPAISYTIHEKNPKAKMHINLKGFAIGNGLSDPEHMLKYSSYLYQHGLIDSHVRDIFSTKESEAVKLIQNKQYDKAFGIFDELLNGDLLPYKTLFYNATGFTFYFNYLHDHDESQFGDLGKYIQQSSVRKAIHVGNKPFNDGKKVEMNLQNDIMQSVKPWVEALLDSGMYRAVIYSGQLDIIVPYPATVSFLQSLKWSGAEKYANATRNIWHVGGSLAGYVKVAGPLTEVLIRNAGHMAPTDQPKWALDLINRFTANKPFCK</sequence>
<accession>A0A8K0NZU4</accession>
<keyword evidence="6" id="KW-0325">Glycoprotein</keyword>
<protein>
    <recommendedName>
        <fullName evidence="7">Carboxypeptidase</fullName>
        <ecNumber evidence="7">3.4.16.-</ecNumber>
    </recommendedName>
</protein>
<keyword evidence="2 7" id="KW-0121">Carboxypeptidase</keyword>
<evidence type="ECO:0000256" key="7">
    <source>
        <dbReference type="RuleBase" id="RU361156"/>
    </source>
</evidence>
<reference evidence="8" key="1">
    <citation type="submission" date="2013-04" db="EMBL/GenBank/DDBJ databases">
        <authorList>
            <person name="Qu J."/>
            <person name="Murali S.C."/>
            <person name="Bandaranaike D."/>
            <person name="Bellair M."/>
            <person name="Blankenburg K."/>
            <person name="Chao H."/>
            <person name="Dinh H."/>
            <person name="Doddapaneni H."/>
            <person name="Downs B."/>
            <person name="Dugan-Rocha S."/>
            <person name="Elkadiri S."/>
            <person name="Gnanaolivu R.D."/>
            <person name="Hernandez B."/>
            <person name="Javaid M."/>
            <person name="Jayaseelan J.C."/>
            <person name="Lee S."/>
            <person name="Li M."/>
            <person name="Ming W."/>
            <person name="Munidasa M."/>
            <person name="Muniz J."/>
            <person name="Nguyen L."/>
            <person name="Ongeri F."/>
            <person name="Osuji N."/>
            <person name="Pu L.-L."/>
            <person name="Puazo M."/>
            <person name="Qu C."/>
            <person name="Quiroz J."/>
            <person name="Raj R."/>
            <person name="Weissenberger G."/>
            <person name="Xin Y."/>
            <person name="Zou X."/>
            <person name="Han Y."/>
            <person name="Richards S."/>
            <person name="Worley K."/>
            <person name="Muzny D."/>
            <person name="Gibbs R."/>
        </authorList>
    </citation>
    <scope>NUCLEOTIDE SEQUENCE</scope>
    <source>
        <strain evidence="8">Sampled in the wild</strain>
    </source>
</reference>
<evidence type="ECO:0000256" key="1">
    <source>
        <dbReference type="ARBA" id="ARBA00009431"/>
    </source>
</evidence>
<keyword evidence="9" id="KW-1185">Reference proteome</keyword>
<dbReference type="InterPro" id="IPR029058">
    <property type="entry name" value="AB_hydrolase_fold"/>
</dbReference>
<comment type="caution">
    <text evidence="8">The sequence shown here is derived from an EMBL/GenBank/DDBJ whole genome shotgun (WGS) entry which is preliminary data.</text>
</comment>
<comment type="similarity">
    <text evidence="1 7">Belongs to the peptidase S10 family.</text>
</comment>
<evidence type="ECO:0000256" key="5">
    <source>
        <dbReference type="ARBA" id="ARBA00022801"/>
    </source>
</evidence>
<dbReference type="EMBL" id="KZ308342">
    <property type="protein sequence ID" value="KAG8227812.1"/>
    <property type="molecule type" value="Genomic_DNA"/>
</dbReference>
<evidence type="ECO:0000256" key="3">
    <source>
        <dbReference type="ARBA" id="ARBA00022670"/>
    </source>
</evidence>
<dbReference type="Gene3D" id="3.40.50.1820">
    <property type="entry name" value="alpha/beta hydrolase"/>
    <property type="match status" value="1"/>
</dbReference>
<dbReference type="FunFam" id="3.40.50.1820:FF:000096">
    <property type="entry name" value="Carboxypeptidase vitellogenic-like"/>
    <property type="match status" value="1"/>
</dbReference>
<dbReference type="Pfam" id="PF00450">
    <property type="entry name" value="Peptidase_S10"/>
    <property type="match status" value="1"/>
</dbReference>
<keyword evidence="3 7" id="KW-0645">Protease</keyword>
<dbReference type="InterPro" id="IPR033124">
    <property type="entry name" value="Ser_caboxypep_his_AS"/>
</dbReference>
<dbReference type="PRINTS" id="PR00724">
    <property type="entry name" value="CRBOXYPTASEC"/>
</dbReference>
<dbReference type="SUPFAM" id="SSF53474">
    <property type="entry name" value="alpha/beta-Hydrolases"/>
    <property type="match status" value="1"/>
</dbReference>
<keyword evidence="4" id="KW-0732">Signal</keyword>
<dbReference type="InterPro" id="IPR001563">
    <property type="entry name" value="Peptidase_S10"/>
</dbReference>
<dbReference type="PROSITE" id="PS00560">
    <property type="entry name" value="CARBOXYPEPT_SER_HIS"/>
    <property type="match status" value="1"/>
</dbReference>
<evidence type="ECO:0000256" key="6">
    <source>
        <dbReference type="ARBA" id="ARBA00023180"/>
    </source>
</evidence>
<name>A0A8K0NZU4_LADFU</name>
<gene>
    <name evidence="8" type="ORF">J437_LFUL010970</name>
</gene>
<keyword evidence="5 7" id="KW-0378">Hydrolase</keyword>
<dbReference type="OrthoDB" id="443318at2759"/>
<dbReference type="InterPro" id="IPR018202">
    <property type="entry name" value="Ser_caboxypep_ser_AS"/>
</dbReference>
<organism evidence="8 9">
    <name type="scientific">Ladona fulva</name>
    <name type="common">Scarce chaser dragonfly</name>
    <name type="synonym">Libellula fulva</name>
    <dbReference type="NCBI Taxonomy" id="123851"/>
    <lineage>
        <taxon>Eukaryota</taxon>
        <taxon>Metazoa</taxon>
        <taxon>Ecdysozoa</taxon>
        <taxon>Arthropoda</taxon>
        <taxon>Hexapoda</taxon>
        <taxon>Insecta</taxon>
        <taxon>Pterygota</taxon>
        <taxon>Palaeoptera</taxon>
        <taxon>Odonata</taxon>
        <taxon>Epiprocta</taxon>
        <taxon>Anisoptera</taxon>
        <taxon>Libelluloidea</taxon>
        <taxon>Libellulidae</taxon>
        <taxon>Ladona</taxon>
    </lineage>
</organism>
<dbReference type="GO" id="GO:0004185">
    <property type="term" value="F:serine-type carboxypeptidase activity"/>
    <property type="evidence" value="ECO:0007669"/>
    <property type="project" value="UniProtKB-UniRule"/>
</dbReference>
<dbReference type="PROSITE" id="PS00131">
    <property type="entry name" value="CARBOXYPEPT_SER_SER"/>
    <property type="match status" value="1"/>
</dbReference>